<comment type="caution">
    <text evidence="3">The sequence shown here is derived from an EMBL/GenBank/DDBJ whole genome shotgun (WGS) entry which is preliminary data.</text>
</comment>
<evidence type="ECO:0000256" key="2">
    <source>
        <dbReference type="SAM" id="Phobius"/>
    </source>
</evidence>
<feature type="compositionally biased region" description="Basic residues" evidence="1">
    <location>
        <begin position="10"/>
        <end position="19"/>
    </location>
</feature>
<feature type="region of interest" description="Disordered" evidence="1">
    <location>
        <begin position="1"/>
        <end position="20"/>
    </location>
</feature>
<evidence type="ECO:0000256" key="1">
    <source>
        <dbReference type="SAM" id="MobiDB-lite"/>
    </source>
</evidence>
<dbReference type="Proteomes" id="UP000660745">
    <property type="component" value="Unassembled WGS sequence"/>
</dbReference>
<dbReference type="RefSeq" id="WP_225277538.1">
    <property type="nucleotide sequence ID" value="NZ_BMNK01000008.1"/>
</dbReference>
<proteinExistence type="predicted"/>
<organism evidence="3 4">
    <name type="scientific">Nonomuraea glycinis</name>
    <dbReference type="NCBI Taxonomy" id="2047744"/>
    <lineage>
        <taxon>Bacteria</taxon>
        <taxon>Bacillati</taxon>
        <taxon>Actinomycetota</taxon>
        <taxon>Actinomycetes</taxon>
        <taxon>Streptosporangiales</taxon>
        <taxon>Streptosporangiaceae</taxon>
        <taxon>Nonomuraea</taxon>
    </lineage>
</organism>
<evidence type="ECO:0000313" key="4">
    <source>
        <dbReference type="Proteomes" id="UP000660745"/>
    </source>
</evidence>
<dbReference type="EMBL" id="BMNK01000008">
    <property type="protein sequence ID" value="GGP09990.1"/>
    <property type="molecule type" value="Genomic_DNA"/>
</dbReference>
<keyword evidence="2" id="KW-0472">Membrane</keyword>
<feature type="transmembrane region" description="Helical" evidence="2">
    <location>
        <begin position="21"/>
        <end position="39"/>
    </location>
</feature>
<reference evidence="3" key="1">
    <citation type="journal article" date="2014" name="Int. J. Syst. Evol. Microbiol.">
        <title>Complete genome sequence of Corynebacterium casei LMG S-19264T (=DSM 44701T), isolated from a smear-ripened cheese.</title>
        <authorList>
            <consortium name="US DOE Joint Genome Institute (JGI-PGF)"/>
            <person name="Walter F."/>
            <person name="Albersmeier A."/>
            <person name="Kalinowski J."/>
            <person name="Ruckert C."/>
        </authorList>
    </citation>
    <scope>NUCLEOTIDE SEQUENCE</scope>
    <source>
        <strain evidence="3">CGMCC 4.7430</strain>
    </source>
</reference>
<evidence type="ECO:0000313" key="3">
    <source>
        <dbReference type="EMBL" id="GGP09990.1"/>
    </source>
</evidence>
<keyword evidence="2" id="KW-1133">Transmembrane helix</keyword>
<dbReference type="AlphaFoldDB" id="A0A918E5W6"/>
<name>A0A918E5W6_9ACTN</name>
<sequence>MAYTPPSPHPPHRPKKRSKSSNVITLTVVGVVSVMVVGYCAVTQNDDEVTADCVDMNNQFDDGSYQVVDEDLCDEDDNGSSSSSHYYGGSRGAYLWYYGGTRIGSRVRAGTSYRPSDVGIKSRAGREIQRGGFGSFRSGGS</sequence>
<reference evidence="3" key="2">
    <citation type="submission" date="2020-09" db="EMBL/GenBank/DDBJ databases">
        <authorList>
            <person name="Sun Q."/>
            <person name="Zhou Y."/>
        </authorList>
    </citation>
    <scope>NUCLEOTIDE SEQUENCE</scope>
    <source>
        <strain evidence="3">CGMCC 4.7430</strain>
    </source>
</reference>
<protein>
    <submittedName>
        <fullName evidence="3">Uncharacterized protein</fullName>
    </submittedName>
</protein>
<keyword evidence="4" id="KW-1185">Reference proteome</keyword>
<gene>
    <name evidence="3" type="ORF">GCM10012278_47850</name>
</gene>
<keyword evidence="2" id="KW-0812">Transmembrane</keyword>
<accession>A0A918E5W6</accession>